<evidence type="ECO:0000256" key="2">
    <source>
        <dbReference type="ARBA" id="ARBA00022692"/>
    </source>
</evidence>
<feature type="domain" description="ABC transmembrane type-1" evidence="9">
    <location>
        <begin position="18"/>
        <end position="304"/>
    </location>
</feature>
<organism evidence="10 11">
    <name type="scientific">Pseudomonas baltica</name>
    <dbReference type="NCBI Taxonomy" id="2762576"/>
    <lineage>
        <taxon>Bacteria</taxon>
        <taxon>Pseudomonadati</taxon>
        <taxon>Pseudomonadota</taxon>
        <taxon>Gammaproteobacteria</taxon>
        <taxon>Pseudomonadales</taxon>
        <taxon>Pseudomonadaceae</taxon>
        <taxon>Pseudomonas</taxon>
    </lineage>
</organism>
<dbReference type="GO" id="GO:0034040">
    <property type="term" value="F:ATPase-coupled lipid transmembrane transporter activity"/>
    <property type="evidence" value="ECO:0007669"/>
    <property type="project" value="TreeGrafter"/>
</dbReference>
<dbReference type="InterPro" id="IPR003439">
    <property type="entry name" value="ABC_transporter-like_ATP-bd"/>
</dbReference>
<dbReference type="Gene3D" id="3.40.50.300">
    <property type="entry name" value="P-loop containing nucleotide triphosphate hydrolases"/>
    <property type="match status" value="1"/>
</dbReference>
<dbReference type="Proteomes" id="UP000546173">
    <property type="component" value="Unassembled WGS sequence"/>
</dbReference>
<evidence type="ECO:0000313" key="11">
    <source>
        <dbReference type="Proteomes" id="UP000546173"/>
    </source>
</evidence>
<feature type="transmembrane region" description="Helical" evidence="7">
    <location>
        <begin position="275"/>
        <end position="296"/>
    </location>
</feature>
<protein>
    <submittedName>
        <fullName evidence="10">ABC transporter ATP-binding protein</fullName>
    </submittedName>
</protein>
<comment type="caution">
    <text evidence="10">The sequence shown here is derived from an EMBL/GenBank/DDBJ whole genome shotgun (WGS) entry which is preliminary data.</text>
</comment>
<feature type="transmembrane region" description="Helical" evidence="7">
    <location>
        <begin position="240"/>
        <end position="263"/>
    </location>
</feature>
<feature type="transmembrane region" description="Helical" evidence="7">
    <location>
        <begin position="129"/>
        <end position="151"/>
    </location>
</feature>
<dbReference type="SMART" id="SM00382">
    <property type="entry name" value="AAA"/>
    <property type="match status" value="1"/>
</dbReference>
<dbReference type="InterPro" id="IPR011527">
    <property type="entry name" value="ABC1_TM_dom"/>
</dbReference>
<keyword evidence="3" id="KW-0547">Nucleotide-binding</keyword>
<evidence type="ECO:0000256" key="5">
    <source>
        <dbReference type="ARBA" id="ARBA00022989"/>
    </source>
</evidence>
<dbReference type="PROSITE" id="PS00211">
    <property type="entry name" value="ABC_TRANSPORTER_1"/>
    <property type="match status" value="1"/>
</dbReference>
<dbReference type="PROSITE" id="PS50893">
    <property type="entry name" value="ABC_TRANSPORTER_2"/>
    <property type="match status" value="1"/>
</dbReference>
<gene>
    <name evidence="10" type="ORF">H7993_15905</name>
</gene>
<proteinExistence type="predicted"/>
<evidence type="ECO:0000256" key="6">
    <source>
        <dbReference type="ARBA" id="ARBA00023136"/>
    </source>
</evidence>
<keyword evidence="4 10" id="KW-0067">ATP-binding</keyword>
<name>A0A7X1G7G0_9PSED</name>
<dbReference type="InterPro" id="IPR003593">
    <property type="entry name" value="AAA+_ATPase"/>
</dbReference>
<comment type="subcellular location">
    <subcellularLocation>
        <location evidence="1">Cell membrane</location>
        <topology evidence="1">Multi-pass membrane protein</topology>
    </subcellularLocation>
</comment>
<evidence type="ECO:0000259" key="8">
    <source>
        <dbReference type="PROSITE" id="PS50893"/>
    </source>
</evidence>
<dbReference type="InterPro" id="IPR027417">
    <property type="entry name" value="P-loop_NTPase"/>
</dbReference>
<evidence type="ECO:0000313" key="10">
    <source>
        <dbReference type="EMBL" id="MBC2679881.1"/>
    </source>
</evidence>
<dbReference type="Gene3D" id="1.20.1560.10">
    <property type="entry name" value="ABC transporter type 1, transmembrane domain"/>
    <property type="match status" value="1"/>
</dbReference>
<dbReference type="PROSITE" id="PS50929">
    <property type="entry name" value="ABC_TM1F"/>
    <property type="match status" value="1"/>
</dbReference>
<feature type="transmembrane region" description="Helical" evidence="7">
    <location>
        <begin position="157"/>
        <end position="174"/>
    </location>
</feature>
<dbReference type="EMBL" id="JACMYH010000004">
    <property type="protein sequence ID" value="MBC2679881.1"/>
    <property type="molecule type" value="Genomic_DNA"/>
</dbReference>
<dbReference type="RefSeq" id="WP_185794951.1">
    <property type="nucleotide sequence ID" value="NZ_JACMYH010000004.1"/>
</dbReference>
<dbReference type="PANTHER" id="PTHR24221:SF654">
    <property type="entry name" value="ATP-BINDING CASSETTE SUB-FAMILY B MEMBER 6"/>
    <property type="match status" value="1"/>
</dbReference>
<accession>A0A7X1G7G0</accession>
<dbReference type="AlphaFoldDB" id="A0A7X1G7G0"/>
<feature type="domain" description="ABC transporter" evidence="8">
    <location>
        <begin position="335"/>
        <end position="561"/>
    </location>
</feature>
<dbReference type="GO" id="GO:0005886">
    <property type="term" value="C:plasma membrane"/>
    <property type="evidence" value="ECO:0007669"/>
    <property type="project" value="UniProtKB-SubCell"/>
</dbReference>
<dbReference type="InterPro" id="IPR036640">
    <property type="entry name" value="ABC1_TM_sf"/>
</dbReference>
<evidence type="ECO:0000259" key="9">
    <source>
        <dbReference type="PROSITE" id="PS50929"/>
    </source>
</evidence>
<dbReference type="SUPFAM" id="SSF90123">
    <property type="entry name" value="ABC transporter transmembrane region"/>
    <property type="match status" value="1"/>
</dbReference>
<dbReference type="GO" id="GO:0140359">
    <property type="term" value="F:ABC-type transporter activity"/>
    <property type="evidence" value="ECO:0007669"/>
    <property type="project" value="InterPro"/>
</dbReference>
<keyword evidence="5 7" id="KW-1133">Transmembrane helix</keyword>
<dbReference type="InterPro" id="IPR039421">
    <property type="entry name" value="Type_1_exporter"/>
</dbReference>
<keyword evidence="2 7" id="KW-0812">Transmembrane</keyword>
<keyword evidence="11" id="KW-1185">Reference proteome</keyword>
<dbReference type="GO" id="GO:0005524">
    <property type="term" value="F:ATP binding"/>
    <property type="evidence" value="ECO:0007669"/>
    <property type="project" value="UniProtKB-KW"/>
</dbReference>
<dbReference type="SUPFAM" id="SSF52540">
    <property type="entry name" value="P-loop containing nucleoside triphosphate hydrolases"/>
    <property type="match status" value="1"/>
</dbReference>
<dbReference type="PANTHER" id="PTHR24221">
    <property type="entry name" value="ATP-BINDING CASSETTE SUB-FAMILY B"/>
    <property type="match status" value="1"/>
</dbReference>
<evidence type="ECO:0000256" key="7">
    <source>
        <dbReference type="SAM" id="Phobius"/>
    </source>
</evidence>
<reference evidence="10 11" key="1">
    <citation type="submission" date="2020-08" db="EMBL/GenBank/DDBJ databases">
        <title>Pseudomonas sp. nov.</title>
        <authorList>
            <person name="Gieschler S."/>
            <person name="Fiedler G."/>
            <person name="Brinks E."/>
            <person name="Boehnlein C."/>
            <person name="Franz C.M.A.P."/>
            <person name="Kabisch J."/>
        </authorList>
    </citation>
    <scope>NUCLEOTIDE SEQUENCE [LARGE SCALE GENOMIC DNA]</scope>
    <source>
        <strain evidence="10 11">MBT-2</strain>
    </source>
</reference>
<dbReference type="GO" id="GO:0016887">
    <property type="term" value="F:ATP hydrolysis activity"/>
    <property type="evidence" value="ECO:0007669"/>
    <property type="project" value="InterPro"/>
</dbReference>
<evidence type="ECO:0000256" key="4">
    <source>
        <dbReference type="ARBA" id="ARBA00022840"/>
    </source>
</evidence>
<feature type="transmembrane region" description="Helical" evidence="7">
    <location>
        <begin position="54"/>
        <end position="81"/>
    </location>
</feature>
<dbReference type="Pfam" id="PF00664">
    <property type="entry name" value="ABC_membrane"/>
    <property type="match status" value="1"/>
</dbReference>
<evidence type="ECO:0000256" key="1">
    <source>
        <dbReference type="ARBA" id="ARBA00004651"/>
    </source>
</evidence>
<sequence length="564" mass="61499">MRRFLAQAITQRPALFGATLITIFILKLSLFAPPLLLGSIIDNLSLDNSGENLAIPYLLGGYALVILVTAAVAPIQTYVLTRLVQQTVKDRSISWMAEIFRKEFSIFNNLRIGHLIKATDRGITAHEQILNFFVTVGLPLIIEILVVSVLFVHFGGAQLFAALLTASCIYLYVCHRIIQWRTRHINDVNDSEDEVSERLFSTLRAARSIKLEGAAEQTLSPLNLAFERYARCATTVASSAAALGSAKMLFIGLATCGLLVWGVRNQGMTNPTLTIGELVALCSIAGGFLTNISGIAEAYRSAHQFMADRVKLQQTLSLPRFDGPDRSLEPGTPLIYSLELAACEVSGRHLTLDASLRFKSDESVAITGPSGAGKSTLLELLAGMDAAYRQYLSLNGICVQRICGASQLRALRYCPQSPVFLPGDLESGVMYGHAAGPELLKQARQLSLSALLSQLNLNDNASNLSGGQAKRLGLLRLLNRPGRFNLFDEPTASLDQELAMATWDTLMHAFKGKGLICVTHDIEALARFDRVLVIQQGRIIADGPWHLLRKKAGLLEGIAEVTQR</sequence>
<dbReference type="Pfam" id="PF00005">
    <property type="entry name" value="ABC_tran"/>
    <property type="match status" value="1"/>
</dbReference>
<evidence type="ECO:0000256" key="3">
    <source>
        <dbReference type="ARBA" id="ARBA00022741"/>
    </source>
</evidence>
<dbReference type="InterPro" id="IPR017871">
    <property type="entry name" value="ABC_transporter-like_CS"/>
</dbReference>
<keyword evidence="6 7" id="KW-0472">Membrane</keyword>